<dbReference type="SMART" id="SM00357">
    <property type="entry name" value="CSP"/>
    <property type="match status" value="1"/>
</dbReference>
<accession>A0AAJ0B3A8</accession>
<organism evidence="3 4">
    <name type="scientific">Echria macrotheca</name>
    <dbReference type="NCBI Taxonomy" id="438768"/>
    <lineage>
        <taxon>Eukaryota</taxon>
        <taxon>Fungi</taxon>
        <taxon>Dikarya</taxon>
        <taxon>Ascomycota</taxon>
        <taxon>Pezizomycotina</taxon>
        <taxon>Sordariomycetes</taxon>
        <taxon>Sordariomycetidae</taxon>
        <taxon>Sordariales</taxon>
        <taxon>Schizotheciaceae</taxon>
        <taxon>Echria</taxon>
    </lineage>
</organism>
<dbReference type="InterPro" id="IPR011129">
    <property type="entry name" value="CSD"/>
</dbReference>
<keyword evidence="4" id="KW-1185">Reference proteome</keyword>
<name>A0AAJ0B3A8_9PEZI</name>
<sequence length="592" mass="65450">MAFVSSSETPVRELCQAATISLARLVQQANSDSTASSKSLELAVEDAIARVQLWAANIGALQFKNSPKSLESRLRDAPGILGNVRIALARLEEASARAIDILAGDVPNVLDSDSDEEPLDVVQQLSESIRSSISALFRLSMLIRRHRPRGRYEDGGNGPDDAPPPANPFDTRHVCDTFPRVRAKPWLADRLGRAITRRREYLKYREKHRKSLASAPVSIEDCGAAESGTVATTFVQDDAIQHATKADSVITTATSFVSLAGEDGQPIGEAIPDLSDMVLNGVQLDYGQPFECPFCWTIQFVSDRGEWKKHVFFDLQPYVCTFENCTSGLFETRHEWWQHELDTHRRKWRCTICPSTQTVCGDKTQIEHHLRTRHSSVLSEAQIPFVLSSCRDSSDADIGGCPLCPDWPPAEADLKSSKGGNGLVRHLRRHMQQLALASLPLFIEGLEIRQHDQGVSLEEEGITHTAEGLESPGLNHTDLSSLSDGVESLSPRHDPSDPDVELAPDDEQTGQFRMRGKVKWFNAEKGFGFIEREGGDDVFVHFSAIDMGGNTTLYRTLDEGEEVTFTIEQGKSGPQASSVRRLVRDGRDTRHG</sequence>
<dbReference type="InterPro" id="IPR058925">
    <property type="entry name" value="zf-C2H2_AcuF"/>
</dbReference>
<feature type="region of interest" description="Disordered" evidence="1">
    <location>
        <begin position="149"/>
        <end position="169"/>
    </location>
</feature>
<feature type="domain" description="CSD" evidence="2">
    <location>
        <begin position="513"/>
        <end position="581"/>
    </location>
</feature>
<protein>
    <submittedName>
        <fullName evidence="3">Cold-shock' DNA-binding domain-containing protein</fullName>
    </submittedName>
</protein>
<dbReference type="PROSITE" id="PS51857">
    <property type="entry name" value="CSD_2"/>
    <property type="match status" value="1"/>
</dbReference>
<feature type="region of interest" description="Disordered" evidence="1">
    <location>
        <begin position="570"/>
        <end position="592"/>
    </location>
</feature>
<dbReference type="Proteomes" id="UP001239445">
    <property type="component" value="Unassembled WGS sequence"/>
</dbReference>
<reference evidence="3" key="1">
    <citation type="submission" date="2023-06" db="EMBL/GenBank/DDBJ databases">
        <title>Genome-scale phylogeny and comparative genomics of the fungal order Sordariales.</title>
        <authorList>
            <consortium name="Lawrence Berkeley National Laboratory"/>
            <person name="Hensen N."/>
            <person name="Bonometti L."/>
            <person name="Westerberg I."/>
            <person name="Brannstrom I.O."/>
            <person name="Guillou S."/>
            <person name="Cros-Aarteil S."/>
            <person name="Calhoun S."/>
            <person name="Haridas S."/>
            <person name="Kuo A."/>
            <person name="Mondo S."/>
            <person name="Pangilinan J."/>
            <person name="Riley R."/>
            <person name="Labutti K."/>
            <person name="Andreopoulos B."/>
            <person name="Lipzen A."/>
            <person name="Chen C."/>
            <person name="Yanf M."/>
            <person name="Daum C."/>
            <person name="Ng V."/>
            <person name="Clum A."/>
            <person name="Steindorff A."/>
            <person name="Ohm R."/>
            <person name="Martin F."/>
            <person name="Silar P."/>
            <person name="Natvig D."/>
            <person name="Lalanne C."/>
            <person name="Gautier V."/>
            <person name="Ament-Velasquez S.L."/>
            <person name="Kruys A."/>
            <person name="Hutchinson M.I."/>
            <person name="Powell A.J."/>
            <person name="Barry K."/>
            <person name="Miller A.N."/>
            <person name="Grigoriev I.V."/>
            <person name="Debuchy R."/>
            <person name="Gladieux P."/>
            <person name="Thoren M.H."/>
            <person name="Johannesson H."/>
        </authorList>
    </citation>
    <scope>NUCLEOTIDE SEQUENCE</scope>
    <source>
        <strain evidence="3">PSN4</strain>
    </source>
</reference>
<gene>
    <name evidence="3" type="ORF">QBC47DRAFT_417756</name>
</gene>
<dbReference type="SMART" id="SM00355">
    <property type="entry name" value="ZnF_C2H2"/>
    <property type="match status" value="3"/>
</dbReference>
<keyword evidence="3" id="KW-0238">DNA-binding</keyword>
<dbReference type="InterPro" id="IPR013087">
    <property type="entry name" value="Znf_C2H2_type"/>
</dbReference>
<evidence type="ECO:0000313" key="4">
    <source>
        <dbReference type="Proteomes" id="UP001239445"/>
    </source>
</evidence>
<evidence type="ECO:0000256" key="1">
    <source>
        <dbReference type="SAM" id="MobiDB-lite"/>
    </source>
</evidence>
<dbReference type="Gene3D" id="2.40.50.140">
    <property type="entry name" value="Nucleic acid-binding proteins"/>
    <property type="match status" value="1"/>
</dbReference>
<comment type="caution">
    <text evidence="3">The sequence shown here is derived from an EMBL/GenBank/DDBJ whole genome shotgun (WGS) entry which is preliminary data.</text>
</comment>
<proteinExistence type="predicted"/>
<dbReference type="PANTHER" id="PTHR35391:SF7">
    <property type="entry name" value="C2H2-TYPE DOMAIN-CONTAINING PROTEIN"/>
    <property type="match status" value="1"/>
</dbReference>
<dbReference type="CDD" id="cd04458">
    <property type="entry name" value="CSP_CDS"/>
    <property type="match status" value="1"/>
</dbReference>
<dbReference type="AlphaFoldDB" id="A0AAJ0B3A8"/>
<evidence type="ECO:0000259" key="2">
    <source>
        <dbReference type="PROSITE" id="PS51857"/>
    </source>
</evidence>
<dbReference type="PRINTS" id="PR00050">
    <property type="entry name" value="COLDSHOCK"/>
</dbReference>
<dbReference type="EMBL" id="MU839844">
    <property type="protein sequence ID" value="KAK1750909.1"/>
    <property type="molecule type" value="Genomic_DNA"/>
</dbReference>
<evidence type="ECO:0000313" key="3">
    <source>
        <dbReference type="EMBL" id="KAK1750909.1"/>
    </source>
</evidence>
<dbReference type="InterPro" id="IPR012340">
    <property type="entry name" value="NA-bd_OB-fold"/>
</dbReference>
<dbReference type="Pfam" id="PF26082">
    <property type="entry name" value="zf-C2H2_AcuF"/>
    <property type="match status" value="1"/>
</dbReference>
<dbReference type="GO" id="GO:0003677">
    <property type="term" value="F:DNA binding"/>
    <property type="evidence" value="ECO:0007669"/>
    <property type="project" value="UniProtKB-KW"/>
</dbReference>
<dbReference type="Pfam" id="PF00313">
    <property type="entry name" value="CSD"/>
    <property type="match status" value="1"/>
</dbReference>
<dbReference type="PANTHER" id="PTHR35391">
    <property type="entry name" value="C2H2-TYPE DOMAIN-CONTAINING PROTEIN-RELATED"/>
    <property type="match status" value="1"/>
</dbReference>
<feature type="region of interest" description="Disordered" evidence="1">
    <location>
        <begin position="466"/>
        <end position="505"/>
    </location>
</feature>
<feature type="compositionally biased region" description="Basic and acidic residues" evidence="1">
    <location>
        <begin position="582"/>
        <end position="592"/>
    </location>
</feature>
<dbReference type="InterPro" id="IPR019844">
    <property type="entry name" value="CSD_CS"/>
</dbReference>
<dbReference type="SUPFAM" id="SSF50249">
    <property type="entry name" value="Nucleic acid-binding proteins"/>
    <property type="match status" value="1"/>
</dbReference>
<dbReference type="PROSITE" id="PS00352">
    <property type="entry name" value="CSD_1"/>
    <property type="match status" value="1"/>
</dbReference>
<dbReference type="InterPro" id="IPR002059">
    <property type="entry name" value="CSP_DNA-bd"/>
</dbReference>